<dbReference type="SMART" id="SM00220">
    <property type="entry name" value="S_TKc"/>
    <property type="match status" value="1"/>
</dbReference>
<organism evidence="4 5">
    <name type="scientific">Plectus sambesii</name>
    <dbReference type="NCBI Taxonomy" id="2011161"/>
    <lineage>
        <taxon>Eukaryota</taxon>
        <taxon>Metazoa</taxon>
        <taxon>Ecdysozoa</taxon>
        <taxon>Nematoda</taxon>
        <taxon>Chromadorea</taxon>
        <taxon>Plectida</taxon>
        <taxon>Plectina</taxon>
        <taxon>Plectoidea</taxon>
        <taxon>Plectidae</taxon>
        <taxon>Plectus</taxon>
    </lineage>
</organism>
<dbReference type="Gene3D" id="3.30.200.20">
    <property type="entry name" value="Phosphorylase Kinase, domain 1"/>
    <property type="match status" value="1"/>
</dbReference>
<dbReference type="InterPro" id="IPR000719">
    <property type="entry name" value="Prot_kinase_dom"/>
</dbReference>
<dbReference type="PROSITE" id="PS50011">
    <property type="entry name" value="PROTEIN_KINASE_DOM"/>
    <property type="match status" value="1"/>
</dbReference>
<evidence type="ECO:0000259" key="3">
    <source>
        <dbReference type="PROSITE" id="PS50011"/>
    </source>
</evidence>
<dbReference type="Gene3D" id="1.25.10.10">
    <property type="entry name" value="Leucine-rich Repeat Variant"/>
    <property type="match status" value="1"/>
</dbReference>
<dbReference type="InterPro" id="IPR051177">
    <property type="entry name" value="CIK-Related_Protein"/>
</dbReference>
<dbReference type="GO" id="GO:0005524">
    <property type="term" value="F:ATP binding"/>
    <property type="evidence" value="ECO:0007669"/>
    <property type="project" value="InterPro"/>
</dbReference>
<dbReference type="WBParaSite" id="PSAMB.scaffold307size57765.g4540.t1">
    <property type="protein sequence ID" value="PSAMB.scaffold307size57765.g4540.t1"/>
    <property type="gene ID" value="PSAMB.scaffold307size57765.g4540"/>
</dbReference>
<dbReference type="Proteomes" id="UP000887566">
    <property type="component" value="Unplaced"/>
</dbReference>
<sequence>MGAAESAMKDLQVGEALPATSGVYRIWTDVHPCVYRGQRKATVFIRSFADTDSEETRKFFENGIQTLRQLRHPCVVDYCSSSMTKSELCLITERAQPLDLAVEGLQSVEIHCGLKNILDSLIFLQDCADRCHNNVCPSSIFVTSDGRWKLGSFECAQKLENSKHWVQTAFVKTVKEAAYVPPEDEEMMNNDTPAHARDSYGFGKLIEYLLPFMNDDLTEETKEELNLVMTSLTSRTASLRPQLGAFASSVAFKNELTDMIDTLRSIHVKSAEEKKEFFGSVVGRLRSLPPLVVARRLAQLLLSRYVLLEPEAATHLLPVLLQPKGDDEDETSGGLLPMGLFQRYIAPELSKIFCVHECAVRLALLAEFPRYVNALSTSVLEEDILPELLLGMKDLNEGIVAASLRCLADLVPFLGAAAVTGLPHKKYFADGKPKTYEPGKQSSTTMQGSDVIAFDAERNAIDQIAKEERKRQQKEKMEERRRAMEAKRAERPAESKSTRKMSDMTVAAEADAVSFPNAQLALAEDAEDAEVEVGVEVEALADADTEDAPDWTDWEESSSAVADQTATLFPAAPAISIPSHAASLSTTQNNAIQSAERTKSTEVAPLGAEFDVMALKVKKREQSVDEAELMDFFADMTPTFADKSKKAESEEKAPAKEEPAGRSSLFGVSDQGVAEVDAGGGAWGDDGWDND</sequence>
<evidence type="ECO:0000313" key="5">
    <source>
        <dbReference type="WBParaSite" id="PSAMB.scaffold307size57765.g4540.t1"/>
    </source>
</evidence>
<dbReference type="SUPFAM" id="SSF48371">
    <property type="entry name" value="ARM repeat"/>
    <property type="match status" value="1"/>
</dbReference>
<dbReference type="InterPro" id="IPR016024">
    <property type="entry name" value="ARM-type_fold"/>
</dbReference>
<dbReference type="Gene3D" id="1.10.510.10">
    <property type="entry name" value="Transferase(Phosphotransferase) domain 1"/>
    <property type="match status" value="1"/>
</dbReference>
<feature type="region of interest" description="Disordered" evidence="2">
    <location>
        <begin position="468"/>
        <end position="502"/>
    </location>
</feature>
<proteinExistence type="inferred from homology"/>
<dbReference type="PANTHER" id="PTHR12984:SF15">
    <property type="entry name" value="PROTEIN-ASSOCIATING WITH THE CARBOXYL-TERMINAL DOMAIN OF EZRIN"/>
    <property type="match status" value="1"/>
</dbReference>
<feature type="domain" description="Protein kinase" evidence="3">
    <location>
        <begin position="1"/>
        <end position="292"/>
    </location>
</feature>
<dbReference type="SUPFAM" id="SSF56112">
    <property type="entry name" value="Protein kinase-like (PK-like)"/>
    <property type="match status" value="1"/>
</dbReference>
<dbReference type="InterPro" id="IPR011009">
    <property type="entry name" value="Kinase-like_dom_sf"/>
</dbReference>
<feature type="compositionally biased region" description="Basic and acidic residues" evidence="2">
    <location>
        <begin position="642"/>
        <end position="660"/>
    </location>
</feature>
<dbReference type="InterPro" id="IPR011989">
    <property type="entry name" value="ARM-like"/>
</dbReference>
<name>A0A914W3S4_9BILA</name>
<evidence type="ECO:0000256" key="2">
    <source>
        <dbReference type="SAM" id="MobiDB-lite"/>
    </source>
</evidence>
<dbReference type="PANTHER" id="PTHR12984">
    <property type="entry name" value="SCY1-RELATED S/T PROTEIN KINASE-LIKE"/>
    <property type="match status" value="1"/>
</dbReference>
<dbReference type="AlphaFoldDB" id="A0A914W3S4"/>
<feature type="region of interest" description="Disordered" evidence="2">
    <location>
        <begin position="642"/>
        <end position="691"/>
    </location>
</feature>
<evidence type="ECO:0000256" key="1">
    <source>
        <dbReference type="ARBA" id="ARBA00038349"/>
    </source>
</evidence>
<keyword evidence="4" id="KW-1185">Reference proteome</keyword>
<comment type="similarity">
    <text evidence="1">Belongs to the protein kinase superfamily.</text>
</comment>
<reference evidence="5" key="1">
    <citation type="submission" date="2022-11" db="UniProtKB">
        <authorList>
            <consortium name="WormBaseParasite"/>
        </authorList>
    </citation>
    <scope>IDENTIFICATION</scope>
</reference>
<dbReference type="Pfam" id="PF00069">
    <property type="entry name" value="Pkinase"/>
    <property type="match status" value="1"/>
</dbReference>
<protein>
    <submittedName>
        <fullName evidence="5">Protein kinase domain-containing protein</fullName>
    </submittedName>
</protein>
<dbReference type="GO" id="GO:0004672">
    <property type="term" value="F:protein kinase activity"/>
    <property type="evidence" value="ECO:0007669"/>
    <property type="project" value="InterPro"/>
</dbReference>
<accession>A0A914W3S4</accession>
<evidence type="ECO:0000313" key="4">
    <source>
        <dbReference type="Proteomes" id="UP000887566"/>
    </source>
</evidence>